<reference evidence="1 2" key="1">
    <citation type="submission" date="2020-08" db="EMBL/GenBank/DDBJ databases">
        <title>Genomic Encyclopedia of Type Strains, Phase IV (KMG-IV): sequencing the most valuable type-strain genomes for metagenomic binning, comparative biology and taxonomic classification.</title>
        <authorList>
            <person name="Goeker M."/>
        </authorList>
    </citation>
    <scope>NUCLEOTIDE SEQUENCE [LARGE SCALE GENOMIC DNA]</scope>
    <source>
        <strain evidence="1 2">DSM 19371</strain>
    </source>
</reference>
<dbReference type="RefSeq" id="WP_188082098.1">
    <property type="nucleotide sequence ID" value="NZ_JACIEU010000007.1"/>
</dbReference>
<dbReference type="EMBL" id="JACIEU010000007">
    <property type="protein sequence ID" value="MBB4148350.1"/>
    <property type="molecule type" value="Genomic_DNA"/>
</dbReference>
<dbReference type="InterPro" id="IPR008792">
    <property type="entry name" value="PQQD"/>
</dbReference>
<dbReference type="Proteomes" id="UP000590524">
    <property type="component" value="Unassembled WGS sequence"/>
</dbReference>
<organism evidence="1 2">
    <name type="scientific">Sphingobium scionense</name>
    <dbReference type="NCBI Taxonomy" id="1404341"/>
    <lineage>
        <taxon>Bacteria</taxon>
        <taxon>Pseudomonadati</taxon>
        <taxon>Pseudomonadota</taxon>
        <taxon>Alphaproteobacteria</taxon>
        <taxon>Sphingomonadales</taxon>
        <taxon>Sphingomonadaceae</taxon>
        <taxon>Sphingobium</taxon>
    </lineage>
</organism>
<dbReference type="Gene3D" id="1.10.10.1150">
    <property type="entry name" value="Coenzyme PQQ synthesis protein D (PqqD)"/>
    <property type="match status" value="1"/>
</dbReference>
<evidence type="ECO:0008006" key="3">
    <source>
        <dbReference type="Google" id="ProtNLM"/>
    </source>
</evidence>
<sequence>MSQQWSSTTLVTADPTIVFCDLDNERVLLDIGSSRYFAMNKVSIHVWEAIAEPTSVADLQASLMQRFNVDADRCRQDLEALLTKLSQSALIRVQHVLAA</sequence>
<evidence type="ECO:0000313" key="1">
    <source>
        <dbReference type="EMBL" id="MBB4148350.1"/>
    </source>
</evidence>
<keyword evidence="2" id="KW-1185">Reference proteome</keyword>
<dbReference type="AlphaFoldDB" id="A0A7W6PWW0"/>
<comment type="caution">
    <text evidence="1">The sequence shown here is derived from an EMBL/GenBank/DDBJ whole genome shotgun (WGS) entry which is preliminary data.</text>
</comment>
<evidence type="ECO:0000313" key="2">
    <source>
        <dbReference type="Proteomes" id="UP000590524"/>
    </source>
</evidence>
<dbReference type="Pfam" id="PF05402">
    <property type="entry name" value="PqqD"/>
    <property type="match status" value="1"/>
</dbReference>
<gene>
    <name evidence="1" type="ORF">GGQ90_002129</name>
</gene>
<protein>
    <recommendedName>
        <fullName evidence="3">PqqD family protein</fullName>
    </recommendedName>
</protein>
<dbReference type="InterPro" id="IPR041881">
    <property type="entry name" value="PqqD_sf"/>
</dbReference>
<proteinExistence type="predicted"/>
<name>A0A7W6PWW0_9SPHN</name>
<accession>A0A7W6PWW0</accession>